<keyword evidence="5 7" id="KW-1133">Transmembrane helix</keyword>
<feature type="transmembrane region" description="Helical" evidence="7">
    <location>
        <begin position="330"/>
        <end position="352"/>
    </location>
</feature>
<evidence type="ECO:0000259" key="8">
    <source>
        <dbReference type="PROSITE" id="PS50850"/>
    </source>
</evidence>
<dbReference type="RefSeq" id="WP_089534244.1">
    <property type="nucleotide sequence ID" value="NZ_CP022437.1"/>
</dbReference>
<gene>
    <name evidence="9" type="ORF">CFK40_00545</name>
</gene>
<name>A0A221MHZ1_9BACI</name>
<organism evidence="9 10">
    <name type="scientific">Virgibacillus necropolis</name>
    <dbReference type="NCBI Taxonomy" id="163877"/>
    <lineage>
        <taxon>Bacteria</taxon>
        <taxon>Bacillati</taxon>
        <taxon>Bacillota</taxon>
        <taxon>Bacilli</taxon>
        <taxon>Bacillales</taxon>
        <taxon>Bacillaceae</taxon>
        <taxon>Virgibacillus</taxon>
    </lineage>
</organism>
<dbReference type="PANTHER" id="PTHR43124:SF3">
    <property type="entry name" value="CHLORAMPHENICOL EFFLUX PUMP RV0191"/>
    <property type="match status" value="1"/>
</dbReference>
<keyword evidence="10" id="KW-1185">Reference proteome</keyword>
<dbReference type="AlphaFoldDB" id="A0A221MHZ1"/>
<feature type="transmembrane region" description="Helical" evidence="7">
    <location>
        <begin position="162"/>
        <end position="182"/>
    </location>
</feature>
<dbReference type="InterPro" id="IPR011701">
    <property type="entry name" value="MFS"/>
</dbReference>
<dbReference type="OrthoDB" id="199773at2"/>
<feature type="domain" description="Major facilitator superfamily (MFS) profile" evidence="8">
    <location>
        <begin position="8"/>
        <end position="382"/>
    </location>
</feature>
<evidence type="ECO:0000256" key="3">
    <source>
        <dbReference type="ARBA" id="ARBA00022475"/>
    </source>
</evidence>
<dbReference type="InterPro" id="IPR050189">
    <property type="entry name" value="MFS_Efflux_Transporters"/>
</dbReference>
<keyword evidence="3" id="KW-1003">Cell membrane</keyword>
<keyword evidence="6 7" id="KW-0472">Membrane</keyword>
<keyword evidence="4 7" id="KW-0812">Transmembrane</keyword>
<dbReference type="Pfam" id="PF07690">
    <property type="entry name" value="MFS_1"/>
    <property type="match status" value="1"/>
</dbReference>
<feature type="transmembrane region" description="Helical" evidence="7">
    <location>
        <begin position="203"/>
        <end position="226"/>
    </location>
</feature>
<feature type="transmembrane region" description="Helical" evidence="7">
    <location>
        <begin position="7"/>
        <end position="30"/>
    </location>
</feature>
<feature type="transmembrane region" description="Helical" evidence="7">
    <location>
        <begin position="295"/>
        <end position="318"/>
    </location>
</feature>
<evidence type="ECO:0000256" key="7">
    <source>
        <dbReference type="SAM" id="Phobius"/>
    </source>
</evidence>
<evidence type="ECO:0000256" key="1">
    <source>
        <dbReference type="ARBA" id="ARBA00004651"/>
    </source>
</evidence>
<evidence type="ECO:0000256" key="6">
    <source>
        <dbReference type="ARBA" id="ARBA00023136"/>
    </source>
</evidence>
<dbReference type="PROSITE" id="PS50850">
    <property type="entry name" value="MFS"/>
    <property type="match status" value="1"/>
</dbReference>
<feature type="transmembrane region" description="Helical" evidence="7">
    <location>
        <begin position="42"/>
        <end position="62"/>
    </location>
</feature>
<evidence type="ECO:0000256" key="4">
    <source>
        <dbReference type="ARBA" id="ARBA00022692"/>
    </source>
</evidence>
<dbReference type="PANTHER" id="PTHR43124">
    <property type="entry name" value="PURINE EFFLUX PUMP PBUE"/>
    <property type="match status" value="1"/>
</dbReference>
<proteinExistence type="predicted"/>
<dbReference type="KEGG" id="vne:CFK40_00545"/>
<feature type="transmembrane region" description="Helical" evidence="7">
    <location>
        <begin position="358"/>
        <end position="376"/>
    </location>
</feature>
<dbReference type="EMBL" id="CP022437">
    <property type="protein sequence ID" value="ASN07251.1"/>
    <property type="molecule type" value="Genomic_DNA"/>
</dbReference>
<dbReference type="Proteomes" id="UP000204391">
    <property type="component" value="Chromosome"/>
</dbReference>
<dbReference type="GO" id="GO:0022857">
    <property type="term" value="F:transmembrane transporter activity"/>
    <property type="evidence" value="ECO:0007669"/>
    <property type="project" value="InterPro"/>
</dbReference>
<comment type="subcellular location">
    <subcellularLocation>
        <location evidence="1">Cell membrane</location>
        <topology evidence="1">Multi-pass membrane protein</topology>
    </subcellularLocation>
</comment>
<feature type="transmembrane region" description="Helical" evidence="7">
    <location>
        <begin position="74"/>
        <end position="101"/>
    </location>
</feature>
<evidence type="ECO:0000256" key="5">
    <source>
        <dbReference type="ARBA" id="ARBA00022989"/>
    </source>
</evidence>
<dbReference type="InterPro" id="IPR036259">
    <property type="entry name" value="MFS_trans_sf"/>
</dbReference>
<evidence type="ECO:0000313" key="9">
    <source>
        <dbReference type="EMBL" id="ASN07251.1"/>
    </source>
</evidence>
<reference evidence="9 10" key="1">
    <citation type="journal article" date="2003" name="Int. J. Syst. Evol. Microbiol.">
        <title>Virgibacillus carmonensis sp. nov., Virgibacillus necropolis sp. nov. and Virgibacillus picturae sp. nov., three novel species isolated from deteriorated mural paintings, transfer of the species of the genus salibacillus to Virgibacillus, as Virgibacillus marismortui comb. nov. and Virgibacillus salexigens comb. nov., and emended description of the genus Virgibacillus.</title>
        <authorList>
            <person name="Heyrman J."/>
            <person name="Logan N.A."/>
            <person name="Busse H.J."/>
            <person name="Balcaen A."/>
            <person name="Lebbe L."/>
            <person name="Rodriguez-Diaz M."/>
            <person name="Swings J."/>
            <person name="De Vos P."/>
        </authorList>
    </citation>
    <scope>NUCLEOTIDE SEQUENCE [LARGE SCALE GENOMIC DNA]</scope>
    <source>
        <strain evidence="9 10">LMG 19488</strain>
    </source>
</reference>
<dbReference type="Gene3D" id="1.20.1250.20">
    <property type="entry name" value="MFS general substrate transporter like domains"/>
    <property type="match status" value="2"/>
</dbReference>
<protein>
    <submittedName>
        <fullName evidence="9">MFS transporter</fullName>
    </submittedName>
</protein>
<dbReference type="SUPFAM" id="SSF103473">
    <property type="entry name" value="MFS general substrate transporter"/>
    <property type="match status" value="1"/>
</dbReference>
<dbReference type="GO" id="GO:0005886">
    <property type="term" value="C:plasma membrane"/>
    <property type="evidence" value="ECO:0007669"/>
    <property type="project" value="UniProtKB-SubCell"/>
</dbReference>
<feature type="transmembrane region" description="Helical" evidence="7">
    <location>
        <begin position="107"/>
        <end position="124"/>
    </location>
</feature>
<evidence type="ECO:0000313" key="10">
    <source>
        <dbReference type="Proteomes" id="UP000204391"/>
    </source>
</evidence>
<dbReference type="CDD" id="cd17324">
    <property type="entry name" value="MFS_NepI_like"/>
    <property type="match status" value="1"/>
</dbReference>
<feature type="transmembrane region" description="Helical" evidence="7">
    <location>
        <begin position="238"/>
        <end position="259"/>
    </location>
</feature>
<feature type="transmembrane region" description="Helical" evidence="7">
    <location>
        <begin position="271"/>
        <end position="289"/>
    </location>
</feature>
<keyword evidence="2" id="KW-0813">Transport</keyword>
<accession>A0A221MHZ1</accession>
<evidence type="ECO:0000256" key="2">
    <source>
        <dbReference type="ARBA" id="ARBA00022448"/>
    </source>
</evidence>
<dbReference type="InterPro" id="IPR020846">
    <property type="entry name" value="MFS_dom"/>
</dbReference>
<feature type="transmembrane region" description="Helical" evidence="7">
    <location>
        <begin position="136"/>
        <end position="156"/>
    </location>
</feature>
<sequence>MKNSKSLLIFILAVGVFGIINTEMGVIGILPDLADHFDVSVSTAGLMVSLFALAIAIAGPTLPLVFSRMNRKKVMLLVLVIFIIGNIISVFTTNFTVALVARVIPAFFHPVYVSIALSVAAASVSEKEAPKAISKVFIGVSAGMVLGVPVVSFIANTISLEVAMSFFAVVNIFTLIATLIFVPSMPVQERLSYGSQLKILTHGITWLSILAVLFLNAAIFGVYSYLASYLDVVTNMSANLISIMLLVYGLANIAGNIIAGRLLTEYPIRSVTIFPMVLVAVYLIFFFVAELTVPTAIIILVWGILGGIGANINQYWIMSSAPKAPDFANGLFLTSVNLGTTIGAGIAGVIIAQFGTKYILFVGVLSLVIGFICIILRNSLYKTAA</sequence>